<dbReference type="AlphaFoldDB" id="A0A511DK86"/>
<protein>
    <submittedName>
        <fullName evidence="1">Uncharacterized protein</fullName>
    </submittedName>
</protein>
<evidence type="ECO:0000313" key="2">
    <source>
        <dbReference type="Proteomes" id="UP000321685"/>
    </source>
</evidence>
<keyword evidence="2" id="KW-1185">Reference proteome</keyword>
<dbReference type="Proteomes" id="UP000321685">
    <property type="component" value="Unassembled WGS sequence"/>
</dbReference>
<reference evidence="1 2" key="1">
    <citation type="submission" date="2019-07" db="EMBL/GenBank/DDBJ databases">
        <title>Whole genome shotgun sequence of Pseudonocardia sulfidoxydans NBRC 16205.</title>
        <authorList>
            <person name="Hosoyama A."/>
            <person name="Uohara A."/>
            <person name="Ohji S."/>
            <person name="Ichikawa N."/>
        </authorList>
    </citation>
    <scope>NUCLEOTIDE SEQUENCE [LARGE SCALE GENOMIC DNA]</scope>
    <source>
        <strain evidence="1 2">NBRC 16205</strain>
    </source>
</reference>
<evidence type="ECO:0000313" key="1">
    <source>
        <dbReference type="EMBL" id="GEL25221.1"/>
    </source>
</evidence>
<sequence length="73" mass="7459">MPGDLEPGVGQQPGQSLAQQHVVLGDDDTGTAISHVRIIDPPPNVAGSAWGWRLAAMAACIGGPRLSSWLCGA</sequence>
<name>A0A511DK86_9PSEU</name>
<comment type="caution">
    <text evidence="1">The sequence shown here is derived from an EMBL/GenBank/DDBJ whole genome shotgun (WGS) entry which is preliminary data.</text>
</comment>
<proteinExistence type="predicted"/>
<dbReference type="EMBL" id="BJVJ01000048">
    <property type="protein sequence ID" value="GEL25221.1"/>
    <property type="molecule type" value="Genomic_DNA"/>
</dbReference>
<gene>
    <name evidence="1" type="ORF">PSU4_41750</name>
</gene>
<accession>A0A511DK86</accession>
<organism evidence="1 2">
    <name type="scientific">Pseudonocardia sulfidoxydans NBRC 16205</name>
    <dbReference type="NCBI Taxonomy" id="1223511"/>
    <lineage>
        <taxon>Bacteria</taxon>
        <taxon>Bacillati</taxon>
        <taxon>Actinomycetota</taxon>
        <taxon>Actinomycetes</taxon>
        <taxon>Pseudonocardiales</taxon>
        <taxon>Pseudonocardiaceae</taxon>
        <taxon>Pseudonocardia</taxon>
    </lineage>
</organism>